<dbReference type="RefSeq" id="XP_056482775.1">
    <property type="nucleotide sequence ID" value="XM_056636745.1"/>
</dbReference>
<dbReference type="GO" id="GO:0098552">
    <property type="term" value="C:side of membrane"/>
    <property type="evidence" value="ECO:0007669"/>
    <property type="project" value="UniProtKB-KW"/>
</dbReference>
<dbReference type="CDD" id="cd02183">
    <property type="entry name" value="GH16_fungal_CRH1_transglycosylase"/>
    <property type="match status" value="1"/>
</dbReference>
<keyword evidence="4 11" id="KW-0732">Signal</keyword>
<dbReference type="AlphaFoldDB" id="A0A9W9SJR5"/>
<feature type="compositionally biased region" description="Low complexity" evidence="10">
    <location>
        <begin position="355"/>
        <end position="383"/>
    </location>
</feature>
<dbReference type="SUPFAM" id="SSF49899">
    <property type="entry name" value="Concanavalin A-like lectins/glucanases"/>
    <property type="match status" value="1"/>
</dbReference>
<dbReference type="Proteomes" id="UP001147747">
    <property type="component" value="Unassembled WGS sequence"/>
</dbReference>
<keyword evidence="5" id="KW-0378">Hydrolase</keyword>
<gene>
    <name evidence="13" type="ORF">N7509_012108</name>
</gene>
<keyword evidence="3" id="KW-0325">Glycoprotein</keyword>
<keyword evidence="6" id="KW-0449">Lipoprotein</keyword>
<dbReference type="PROSITE" id="PS51762">
    <property type="entry name" value="GH16_2"/>
    <property type="match status" value="1"/>
</dbReference>
<feature type="signal peptide" evidence="11">
    <location>
        <begin position="1"/>
        <end position="18"/>
    </location>
</feature>
<evidence type="ECO:0000256" key="1">
    <source>
        <dbReference type="ARBA" id="ARBA00004609"/>
    </source>
</evidence>
<dbReference type="OrthoDB" id="4781at2759"/>
<keyword evidence="2" id="KW-1003">Cell membrane</keyword>
<comment type="subcellular location">
    <subcellularLocation>
        <location evidence="1">Cell membrane</location>
        <topology evidence="1">Lipid-anchor</topology>
        <topology evidence="1">GPI-anchor</topology>
    </subcellularLocation>
</comment>
<comment type="similarity">
    <text evidence="8">Belongs to the glycosyl hydrolase 16 family. CRH1 subfamily.</text>
</comment>
<feature type="chain" id="PRO_5040810961" description="GH16 domain-containing protein" evidence="11">
    <location>
        <begin position="19"/>
        <end position="416"/>
    </location>
</feature>
<evidence type="ECO:0000256" key="6">
    <source>
        <dbReference type="ARBA" id="ARBA00023288"/>
    </source>
</evidence>
<evidence type="ECO:0000256" key="10">
    <source>
        <dbReference type="SAM" id="MobiDB-lite"/>
    </source>
</evidence>
<reference evidence="13" key="1">
    <citation type="submission" date="2022-12" db="EMBL/GenBank/DDBJ databases">
        <authorList>
            <person name="Petersen C."/>
        </authorList>
    </citation>
    <scope>NUCLEOTIDE SEQUENCE</scope>
    <source>
        <strain evidence="13">IBT 29677</strain>
    </source>
</reference>
<evidence type="ECO:0000256" key="3">
    <source>
        <dbReference type="ARBA" id="ARBA00022622"/>
    </source>
</evidence>
<dbReference type="InterPro" id="IPR000757">
    <property type="entry name" value="Beta-glucanase-like"/>
</dbReference>
<keyword evidence="7" id="KW-0326">Glycosidase</keyword>
<keyword evidence="3" id="KW-0336">GPI-anchor</keyword>
<proteinExistence type="inferred from homology"/>
<dbReference type="GO" id="GO:0016757">
    <property type="term" value="F:glycosyltransferase activity"/>
    <property type="evidence" value="ECO:0007669"/>
    <property type="project" value="TreeGrafter"/>
</dbReference>
<sequence>MHVILYILLGLMAGSALAASDPPSCSTSKSCPKEYPCCSEGTCGTGTYCLGGCDPRMSYSLDACTPKAVGQNRTFSWPNLDNAALNTKYLGNASESDWEYSGSPKLKDGNIILTMPKNSVGTLVSSTHYMWYGKIAADVKSSRGKGVVTGFILMSDVKDEIDFEWVGSDLENVQTNFYFQGITNYRIDEILTAHLKFPDTNGDKLSTSDNTYSSWHHYEINWTPQAIKWSVDGTVKRTLTKKSTWNATANRYEYPQTPSRMQLSLWPAGRASNAQGTIDWAGGEIDWNAADIRDHGYYSATFANITMECYEPPAGSGDGHRSYAYLDKKGLESSVLVTNNNTVLPDMGHTGLNMGTGNSSSSSSSGSDSGDGPSTTSTSSKSGSTEFVQYANNAPGQVPQNVWLAAVVLLFSMIIS</sequence>
<name>A0A9W9SJR5_9EURO</name>
<organism evidence="13 14">
    <name type="scientific">Penicillium cosmopolitanum</name>
    <dbReference type="NCBI Taxonomy" id="1131564"/>
    <lineage>
        <taxon>Eukaryota</taxon>
        <taxon>Fungi</taxon>
        <taxon>Dikarya</taxon>
        <taxon>Ascomycota</taxon>
        <taxon>Pezizomycotina</taxon>
        <taxon>Eurotiomycetes</taxon>
        <taxon>Eurotiomycetidae</taxon>
        <taxon>Eurotiales</taxon>
        <taxon>Aspergillaceae</taxon>
        <taxon>Penicillium</taxon>
    </lineage>
</organism>
<dbReference type="GO" id="GO:0009277">
    <property type="term" value="C:fungal-type cell wall"/>
    <property type="evidence" value="ECO:0007669"/>
    <property type="project" value="UniProtKB-ARBA"/>
</dbReference>
<dbReference type="GO" id="GO:0031505">
    <property type="term" value="P:fungal-type cell wall organization"/>
    <property type="evidence" value="ECO:0007669"/>
    <property type="project" value="TreeGrafter"/>
</dbReference>
<dbReference type="Gene3D" id="2.60.120.200">
    <property type="match status" value="1"/>
</dbReference>
<dbReference type="InterPro" id="IPR050546">
    <property type="entry name" value="Glycosyl_Hydrlase_16"/>
</dbReference>
<protein>
    <recommendedName>
        <fullName evidence="12">GH16 domain-containing protein</fullName>
    </recommendedName>
</protein>
<dbReference type="EMBL" id="JAPZBU010000011">
    <property type="protein sequence ID" value="KAJ5378989.1"/>
    <property type="molecule type" value="Genomic_DNA"/>
</dbReference>
<feature type="domain" description="GH16" evidence="12">
    <location>
        <begin position="75"/>
        <end position="289"/>
    </location>
</feature>
<evidence type="ECO:0000256" key="8">
    <source>
        <dbReference type="ARBA" id="ARBA00038074"/>
    </source>
</evidence>
<evidence type="ECO:0000256" key="11">
    <source>
        <dbReference type="SAM" id="SignalP"/>
    </source>
</evidence>
<evidence type="ECO:0000313" key="14">
    <source>
        <dbReference type="Proteomes" id="UP001147747"/>
    </source>
</evidence>
<reference evidence="13" key="2">
    <citation type="journal article" date="2023" name="IMA Fungus">
        <title>Comparative genomic study of the Penicillium genus elucidates a diverse pangenome and 15 lateral gene transfer events.</title>
        <authorList>
            <person name="Petersen C."/>
            <person name="Sorensen T."/>
            <person name="Nielsen M.R."/>
            <person name="Sondergaard T.E."/>
            <person name="Sorensen J.L."/>
            <person name="Fitzpatrick D.A."/>
            <person name="Frisvad J.C."/>
            <person name="Nielsen K.L."/>
        </authorList>
    </citation>
    <scope>NUCLEOTIDE SEQUENCE</scope>
    <source>
        <strain evidence="13">IBT 29677</strain>
    </source>
</reference>
<accession>A0A9W9SJR5</accession>
<keyword evidence="3" id="KW-0472">Membrane</keyword>
<dbReference type="GO" id="GO:0005886">
    <property type="term" value="C:plasma membrane"/>
    <property type="evidence" value="ECO:0007669"/>
    <property type="project" value="UniProtKB-SubCell"/>
</dbReference>
<dbReference type="PANTHER" id="PTHR10963">
    <property type="entry name" value="GLYCOSYL HYDROLASE-RELATED"/>
    <property type="match status" value="1"/>
</dbReference>
<dbReference type="InterPro" id="IPR013320">
    <property type="entry name" value="ConA-like_dom_sf"/>
</dbReference>
<dbReference type="GO" id="GO:0005975">
    <property type="term" value="P:carbohydrate metabolic process"/>
    <property type="evidence" value="ECO:0007669"/>
    <property type="project" value="InterPro"/>
</dbReference>
<evidence type="ECO:0000256" key="7">
    <source>
        <dbReference type="ARBA" id="ARBA00023295"/>
    </source>
</evidence>
<evidence type="ECO:0000313" key="13">
    <source>
        <dbReference type="EMBL" id="KAJ5378989.1"/>
    </source>
</evidence>
<feature type="region of interest" description="Disordered" evidence="10">
    <location>
        <begin position="347"/>
        <end position="383"/>
    </location>
</feature>
<dbReference type="Pfam" id="PF00722">
    <property type="entry name" value="Glyco_hydro_16"/>
    <property type="match status" value="1"/>
</dbReference>
<dbReference type="GeneID" id="81375725"/>
<evidence type="ECO:0000256" key="9">
    <source>
        <dbReference type="ARBA" id="ARBA00093308"/>
    </source>
</evidence>
<dbReference type="PANTHER" id="PTHR10963:SF22">
    <property type="entry name" value="GLYCOSIDASE CRH2-RELATED"/>
    <property type="match status" value="1"/>
</dbReference>
<comment type="caution">
    <text evidence="13">The sequence shown here is derived from an EMBL/GenBank/DDBJ whole genome shotgun (WGS) entry which is preliminary data.</text>
</comment>
<dbReference type="GO" id="GO:0004553">
    <property type="term" value="F:hydrolase activity, hydrolyzing O-glycosyl compounds"/>
    <property type="evidence" value="ECO:0007669"/>
    <property type="project" value="InterPro"/>
</dbReference>
<evidence type="ECO:0000256" key="5">
    <source>
        <dbReference type="ARBA" id="ARBA00022801"/>
    </source>
</evidence>
<keyword evidence="14" id="KW-1185">Reference proteome</keyword>
<evidence type="ECO:0000256" key="2">
    <source>
        <dbReference type="ARBA" id="ARBA00022475"/>
    </source>
</evidence>
<evidence type="ECO:0000259" key="12">
    <source>
        <dbReference type="PROSITE" id="PS51762"/>
    </source>
</evidence>
<dbReference type="FunFam" id="2.60.120.200:FF:000159">
    <property type="entry name" value="Glycosidase"/>
    <property type="match status" value="1"/>
</dbReference>
<evidence type="ECO:0000256" key="4">
    <source>
        <dbReference type="ARBA" id="ARBA00022729"/>
    </source>
</evidence>
<comment type="function">
    <text evidence="9">Dual chitinase/transglycosylase that plays a role in cell wall architecture. Chitinase and transglycosylase activities are coupled. Required for the polysaccharide cross-linking at the septa and the cell wall. More specifically, transfers chitin to 1,6-beta-glucan in the cell wall.</text>
</comment>